<dbReference type="GO" id="GO:0046872">
    <property type="term" value="F:metal ion binding"/>
    <property type="evidence" value="ECO:0007669"/>
    <property type="project" value="UniProtKB-KW"/>
</dbReference>
<dbReference type="PANTHER" id="PTHR33540:SF2">
    <property type="entry name" value="TRNA THREONYLCARBAMOYLADENOSINE BIOSYNTHESIS PROTEIN TSAE"/>
    <property type="match status" value="1"/>
</dbReference>
<organism evidence="11 12">
    <name type="scientific">Candidatus Komeilibacteria bacterium CG_4_10_14_0_2_um_filter_37_10</name>
    <dbReference type="NCBI Taxonomy" id="1974470"/>
    <lineage>
        <taxon>Bacteria</taxon>
        <taxon>Candidatus Komeiliibacteriota</taxon>
    </lineage>
</organism>
<evidence type="ECO:0000256" key="4">
    <source>
        <dbReference type="ARBA" id="ARBA00022490"/>
    </source>
</evidence>
<evidence type="ECO:0000256" key="7">
    <source>
        <dbReference type="ARBA" id="ARBA00022741"/>
    </source>
</evidence>
<dbReference type="InterPro" id="IPR027417">
    <property type="entry name" value="P-loop_NTPase"/>
</dbReference>
<evidence type="ECO:0000256" key="2">
    <source>
        <dbReference type="ARBA" id="ARBA00007599"/>
    </source>
</evidence>
<dbReference type="SUPFAM" id="SSF52540">
    <property type="entry name" value="P-loop containing nucleoside triphosphate hydrolases"/>
    <property type="match status" value="1"/>
</dbReference>
<keyword evidence="11" id="KW-0808">Transferase</keyword>
<dbReference type="GO" id="GO:0016740">
    <property type="term" value="F:transferase activity"/>
    <property type="evidence" value="ECO:0007669"/>
    <property type="project" value="UniProtKB-KW"/>
</dbReference>
<dbReference type="GO" id="GO:0002949">
    <property type="term" value="P:tRNA threonylcarbamoyladenosine modification"/>
    <property type="evidence" value="ECO:0007669"/>
    <property type="project" value="InterPro"/>
</dbReference>
<evidence type="ECO:0000256" key="5">
    <source>
        <dbReference type="ARBA" id="ARBA00022694"/>
    </source>
</evidence>
<evidence type="ECO:0000256" key="10">
    <source>
        <dbReference type="ARBA" id="ARBA00032441"/>
    </source>
</evidence>
<dbReference type="Proteomes" id="UP000230405">
    <property type="component" value="Unassembled WGS sequence"/>
</dbReference>
<comment type="subcellular location">
    <subcellularLocation>
        <location evidence="1">Cytoplasm</location>
    </subcellularLocation>
</comment>
<evidence type="ECO:0000313" key="11">
    <source>
        <dbReference type="EMBL" id="PIZ99243.1"/>
    </source>
</evidence>
<proteinExistence type="inferred from homology"/>
<dbReference type="NCBIfam" id="TIGR00150">
    <property type="entry name" value="T6A_YjeE"/>
    <property type="match status" value="1"/>
</dbReference>
<name>A0A2M7VF85_9BACT</name>
<dbReference type="GO" id="GO:0005524">
    <property type="term" value="F:ATP binding"/>
    <property type="evidence" value="ECO:0007669"/>
    <property type="project" value="UniProtKB-KW"/>
</dbReference>
<keyword evidence="7" id="KW-0547">Nucleotide-binding</keyword>
<keyword evidence="6" id="KW-0479">Metal-binding</keyword>
<comment type="caution">
    <text evidence="11">The sequence shown here is derived from an EMBL/GenBank/DDBJ whole genome shotgun (WGS) entry which is preliminary data.</text>
</comment>
<evidence type="ECO:0000256" key="3">
    <source>
        <dbReference type="ARBA" id="ARBA00019010"/>
    </source>
</evidence>
<sequence length="146" mass="16276">MKTTQKSKNEADTLNIAKELARTFKGGEIVALSGDLGAGKTIFAKGLAQGLGYKKVITSPTFVLMKLYHPDNPVIKNFVHVDCYRIEDSDDLYGIGLNDYLSRPDTVVAIEWAEKVLDLFTKKKEKLIKVNIISGAKELDRIIEME</sequence>
<keyword evidence="9" id="KW-0460">Magnesium</keyword>
<comment type="similarity">
    <text evidence="2">Belongs to the TsaE family.</text>
</comment>
<dbReference type="EMBL" id="PFPO01000039">
    <property type="protein sequence ID" value="PIZ99243.1"/>
    <property type="molecule type" value="Genomic_DNA"/>
</dbReference>
<evidence type="ECO:0000313" key="12">
    <source>
        <dbReference type="Proteomes" id="UP000230405"/>
    </source>
</evidence>
<keyword evidence="8" id="KW-0067">ATP-binding</keyword>
<dbReference type="AlphaFoldDB" id="A0A2M7VF85"/>
<protein>
    <recommendedName>
        <fullName evidence="3">tRNA threonylcarbamoyladenosine biosynthesis protein TsaE</fullName>
    </recommendedName>
    <alternativeName>
        <fullName evidence="10">t(6)A37 threonylcarbamoyladenosine biosynthesis protein TsaE</fullName>
    </alternativeName>
</protein>
<evidence type="ECO:0000256" key="1">
    <source>
        <dbReference type="ARBA" id="ARBA00004496"/>
    </source>
</evidence>
<reference evidence="12" key="1">
    <citation type="submission" date="2017-09" db="EMBL/GenBank/DDBJ databases">
        <title>Depth-based differentiation of microbial function through sediment-hosted aquifers and enrichment of novel symbionts in the deep terrestrial subsurface.</title>
        <authorList>
            <person name="Probst A.J."/>
            <person name="Ladd B."/>
            <person name="Jarett J.K."/>
            <person name="Geller-Mcgrath D.E."/>
            <person name="Sieber C.M.K."/>
            <person name="Emerson J.B."/>
            <person name="Anantharaman K."/>
            <person name="Thomas B.C."/>
            <person name="Malmstrom R."/>
            <person name="Stieglmeier M."/>
            <person name="Klingl A."/>
            <person name="Woyke T."/>
            <person name="Ryan C.M."/>
            <person name="Banfield J.F."/>
        </authorList>
    </citation>
    <scope>NUCLEOTIDE SEQUENCE [LARGE SCALE GENOMIC DNA]</scope>
</reference>
<gene>
    <name evidence="11" type="ORF">COX77_02145</name>
</gene>
<dbReference type="PANTHER" id="PTHR33540">
    <property type="entry name" value="TRNA THREONYLCARBAMOYLADENOSINE BIOSYNTHESIS PROTEIN TSAE"/>
    <property type="match status" value="1"/>
</dbReference>
<keyword evidence="5" id="KW-0819">tRNA processing</keyword>
<evidence type="ECO:0000256" key="9">
    <source>
        <dbReference type="ARBA" id="ARBA00022842"/>
    </source>
</evidence>
<evidence type="ECO:0000256" key="6">
    <source>
        <dbReference type="ARBA" id="ARBA00022723"/>
    </source>
</evidence>
<evidence type="ECO:0000256" key="8">
    <source>
        <dbReference type="ARBA" id="ARBA00022840"/>
    </source>
</evidence>
<dbReference type="GO" id="GO:0005737">
    <property type="term" value="C:cytoplasm"/>
    <property type="evidence" value="ECO:0007669"/>
    <property type="project" value="UniProtKB-SubCell"/>
</dbReference>
<keyword evidence="4" id="KW-0963">Cytoplasm</keyword>
<dbReference type="Gene3D" id="3.40.50.300">
    <property type="entry name" value="P-loop containing nucleotide triphosphate hydrolases"/>
    <property type="match status" value="1"/>
</dbReference>
<accession>A0A2M7VF85</accession>
<dbReference type="InterPro" id="IPR003442">
    <property type="entry name" value="T6A_TsaE"/>
</dbReference>
<dbReference type="Pfam" id="PF02367">
    <property type="entry name" value="TsaE"/>
    <property type="match status" value="1"/>
</dbReference>